<dbReference type="InterPro" id="IPR025948">
    <property type="entry name" value="HTH-like_dom"/>
</dbReference>
<dbReference type="GO" id="GO:0015074">
    <property type="term" value="P:DNA integration"/>
    <property type="evidence" value="ECO:0007669"/>
    <property type="project" value="InterPro"/>
</dbReference>
<dbReference type="InterPro" id="IPR036397">
    <property type="entry name" value="RNaseH_sf"/>
</dbReference>
<protein>
    <submittedName>
        <fullName evidence="3">IS3 family transposase</fullName>
    </submittedName>
</protein>
<dbReference type="PANTHER" id="PTHR47515:SF2">
    <property type="entry name" value="INTEGRASE CORE DOMAIN PROTEIN"/>
    <property type="match status" value="1"/>
</dbReference>
<feature type="domain" description="Integrase catalytic" evidence="2">
    <location>
        <begin position="192"/>
        <end position="360"/>
    </location>
</feature>
<dbReference type="Pfam" id="PF01527">
    <property type="entry name" value="HTH_Tnp_1"/>
    <property type="match status" value="1"/>
</dbReference>
<dbReference type="InterPro" id="IPR009057">
    <property type="entry name" value="Homeodomain-like_sf"/>
</dbReference>
<dbReference type="InterPro" id="IPR012337">
    <property type="entry name" value="RNaseH-like_sf"/>
</dbReference>
<gene>
    <name evidence="3" type="ORF">C9I98_06975</name>
</gene>
<dbReference type="OrthoDB" id="9810995at2"/>
<dbReference type="Pfam" id="PF13683">
    <property type="entry name" value="rve_3"/>
    <property type="match status" value="1"/>
</dbReference>
<sequence length="370" mass="43960">MKKSRYTETQIVKILKEVEAGRLVKEVCREYGISDATYYNWKAKYGGMESSDIKRMKELEEENRRLKSMFADLSLEHRILKDIIEKKPVKPAIRRELVNYAREKHGASLRMACRAVGISDSVYRYQPEIHRNDQVILKLQEAVERYPAYGFSKLLKILRRWGHNWNHKRVYRLYCDLNLNKRRRGKKRLPTRSPEPLAVPTTANYCWSMDFMSDSLFCGRRFRTFNLVDDFNREALAIEIDLNLPALRVIRVLERVVAWRGYPKKLRMDNGPEFISTALAEWAEEHRIKLEFIQPGTPTQNSYVERFNRTYRDEILNMYVFKTLTEVRELTENWVREYNEERPHDSLNDLTPWEYLALHSSAGNSNYACN</sequence>
<dbReference type="Gene3D" id="3.30.420.10">
    <property type="entry name" value="Ribonuclease H-like superfamily/Ribonuclease H"/>
    <property type="match status" value="1"/>
</dbReference>
<dbReference type="InterPro" id="IPR002514">
    <property type="entry name" value="Transposase_8"/>
</dbReference>
<dbReference type="Pfam" id="PF13276">
    <property type="entry name" value="HTH_21"/>
    <property type="match status" value="1"/>
</dbReference>
<dbReference type="RefSeq" id="WP_107271778.1">
    <property type="nucleotide sequence ID" value="NZ_JGVO01000431.1"/>
</dbReference>
<evidence type="ECO:0000313" key="3">
    <source>
        <dbReference type="EMBL" id="PSW20589.1"/>
    </source>
</evidence>
<dbReference type="GO" id="GO:0004803">
    <property type="term" value="F:transposase activity"/>
    <property type="evidence" value="ECO:0007669"/>
    <property type="project" value="InterPro"/>
</dbReference>
<dbReference type="Proteomes" id="UP000241771">
    <property type="component" value="Unassembled WGS sequence"/>
</dbReference>
<dbReference type="PROSITE" id="PS50994">
    <property type="entry name" value="INTEGRASE"/>
    <property type="match status" value="1"/>
</dbReference>
<dbReference type="InterPro" id="IPR001584">
    <property type="entry name" value="Integrase_cat-core"/>
</dbReference>
<organism evidence="3 4">
    <name type="scientific">Photobacterium sanctipauli</name>
    <dbReference type="NCBI Taxonomy" id="1342794"/>
    <lineage>
        <taxon>Bacteria</taxon>
        <taxon>Pseudomonadati</taxon>
        <taxon>Pseudomonadota</taxon>
        <taxon>Gammaproteobacteria</taxon>
        <taxon>Vibrionales</taxon>
        <taxon>Vibrionaceae</taxon>
        <taxon>Photobacterium</taxon>
    </lineage>
</organism>
<dbReference type="EMBL" id="PYMA01000003">
    <property type="protein sequence ID" value="PSW20589.1"/>
    <property type="molecule type" value="Genomic_DNA"/>
</dbReference>
<keyword evidence="4" id="KW-1185">Reference proteome</keyword>
<proteinExistence type="inferred from homology"/>
<evidence type="ECO:0000259" key="2">
    <source>
        <dbReference type="PROSITE" id="PS50994"/>
    </source>
</evidence>
<dbReference type="GO" id="GO:0003677">
    <property type="term" value="F:DNA binding"/>
    <property type="evidence" value="ECO:0007669"/>
    <property type="project" value="InterPro"/>
</dbReference>
<dbReference type="GO" id="GO:0006313">
    <property type="term" value="P:DNA transposition"/>
    <property type="evidence" value="ECO:0007669"/>
    <property type="project" value="InterPro"/>
</dbReference>
<dbReference type="AlphaFoldDB" id="A0A2T3NWJ9"/>
<name>A0A2T3NWJ9_9GAMM</name>
<comment type="similarity">
    <text evidence="1">Belongs to the transposase 8 family.</text>
</comment>
<dbReference type="NCBIfam" id="NF033516">
    <property type="entry name" value="transpos_IS3"/>
    <property type="match status" value="1"/>
</dbReference>
<dbReference type="PANTHER" id="PTHR47515">
    <property type="entry name" value="LOW CALCIUM RESPONSE LOCUS PROTEIN T"/>
    <property type="match status" value="1"/>
</dbReference>
<dbReference type="SUPFAM" id="SSF53098">
    <property type="entry name" value="Ribonuclease H-like"/>
    <property type="match status" value="1"/>
</dbReference>
<reference evidence="3 4" key="1">
    <citation type="submission" date="2018-01" db="EMBL/GenBank/DDBJ databases">
        <title>Whole genome sequencing of Histamine producing bacteria.</title>
        <authorList>
            <person name="Butler K."/>
        </authorList>
    </citation>
    <scope>NUCLEOTIDE SEQUENCE [LARGE SCALE GENOMIC DNA]</scope>
    <source>
        <strain evidence="3 4">DSM 100436</strain>
    </source>
</reference>
<dbReference type="SUPFAM" id="SSF46689">
    <property type="entry name" value="Homeodomain-like"/>
    <property type="match status" value="1"/>
</dbReference>
<comment type="caution">
    <text evidence="3">The sequence shown here is derived from an EMBL/GenBank/DDBJ whole genome shotgun (WGS) entry which is preliminary data.</text>
</comment>
<evidence type="ECO:0000313" key="4">
    <source>
        <dbReference type="Proteomes" id="UP000241771"/>
    </source>
</evidence>
<evidence type="ECO:0000256" key="1">
    <source>
        <dbReference type="ARBA" id="ARBA00009964"/>
    </source>
</evidence>
<dbReference type="InterPro" id="IPR048020">
    <property type="entry name" value="Transpos_IS3"/>
</dbReference>
<accession>A0A2T3NWJ9</accession>